<name>A0ABC9SMP5_LEPBO</name>
<sequence>MFIECQNGSSYETRVFSETEFTMRFLRSASEGFQRLGTNGSAIRNFGVFPIKLCQFPRRKITKLKK</sequence>
<dbReference type="EMBL" id="AHMS02000005">
    <property type="protein sequence ID" value="EMN18910.1"/>
    <property type="molecule type" value="Genomic_DNA"/>
</dbReference>
<dbReference type="Proteomes" id="UP000012166">
    <property type="component" value="Unassembled WGS sequence"/>
</dbReference>
<evidence type="ECO:0000313" key="2">
    <source>
        <dbReference type="Proteomes" id="UP000012166"/>
    </source>
</evidence>
<reference evidence="1 2" key="1">
    <citation type="submission" date="2013-01" db="EMBL/GenBank/DDBJ databases">
        <authorList>
            <person name="Harkins D.M."/>
            <person name="Durkin A.S."/>
            <person name="Brinkac L.M."/>
            <person name="Haft D.H."/>
            <person name="Selengut J.D."/>
            <person name="Sanka R."/>
            <person name="DePew J."/>
            <person name="Purushe J."/>
            <person name="Hartskeerl R.A."/>
            <person name="Ahmed A."/>
            <person name="van der Linden H."/>
            <person name="Goris M.G.A."/>
            <person name="Vinetz J.M."/>
            <person name="Sutton G.G."/>
            <person name="Nierman W.C."/>
            <person name="Fouts D.E."/>
        </authorList>
    </citation>
    <scope>NUCLEOTIDE SEQUENCE [LARGE SCALE GENOMIC DNA]</scope>
    <source>
        <strain evidence="1 2">Brem 328</strain>
    </source>
</reference>
<evidence type="ECO:0000313" key="1">
    <source>
        <dbReference type="EMBL" id="EMN18910.1"/>
    </source>
</evidence>
<organism evidence="1 2">
    <name type="scientific">Leptospira borgpetersenii str. Brem 328</name>
    <dbReference type="NCBI Taxonomy" id="1049780"/>
    <lineage>
        <taxon>Bacteria</taxon>
        <taxon>Pseudomonadati</taxon>
        <taxon>Spirochaetota</taxon>
        <taxon>Spirochaetia</taxon>
        <taxon>Leptospirales</taxon>
        <taxon>Leptospiraceae</taxon>
        <taxon>Leptospira</taxon>
    </lineage>
</organism>
<protein>
    <submittedName>
        <fullName evidence="1">Uncharacterized protein</fullName>
    </submittedName>
</protein>
<accession>A0ABC9SMP5</accession>
<comment type="caution">
    <text evidence="1">The sequence shown here is derived from an EMBL/GenBank/DDBJ whole genome shotgun (WGS) entry which is preliminary data.</text>
</comment>
<proteinExistence type="predicted"/>
<dbReference type="AlphaFoldDB" id="A0ABC9SMP5"/>
<gene>
    <name evidence="1" type="ORF">LEP1GSC056_1833</name>
</gene>